<reference evidence="4" key="1">
    <citation type="submission" date="2023-03" db="UniProtKB">
        <authorList>
            <consortium name="EnsemblPlants"/>
        </authorList>
    </citation>
    <scope>IDENTIFICATION</scope>
</reference>
<evidence type="ECO:0000256" key="1">
    <source>
        <dbReference type="SAM" id="MobiDB-lite"/>
    </source>
</evidence>
<evidence type="ECO:0000259" key="3">
    <source>
        <dbReference type="Pfam" id="PF04783"/>
    </source>
</evidence>
<evidence type="ECO:0008006" key="5">
    <source>
        <dbReference type="Google" id="ProtNLM"/>
    </source>
</evidence>
<proteinExistence type="predicted"/>
<dbReference type="PANTHER" id="PTHR21450:SF17">
    <property type="entry name" value="OS09G0542500 PROTEIN"/>
    <property type="match status" value="1"/>
</dbReference>
<evidence type="ECO:0000313" key="4">
    <source>
        <dbReference type="EnsemblPlants" id="MELO3C020830.2.1"/>
    </source>
</evidence>
<accession>A0A9I9DMT6</accession>
<feature type="domain" description="DUF630" evidence="3">
    <location>
        <begin position="1"/>
        <end position="60"/>
    </location>
</feature>
<organism evidence="4">
    <name type="scientific">Cucumis melo</name>
    <name type="common">Muskmelon</name>
    <dbReference type="NCBI Taxonomy" id="3656"/>
    <lineage>
        <taxon>Eukaryota</taxon>
        <taxon>Viridiplantae</taxon>
        <taxon>Streptophyta</taxon>
        <taxon>Embryophyta</taxon>
        <taxon>Tracheophyta</taxon>
        <taxon>Spermatophyta</taxon>
        <taxon>Magnoliopsida</taxon>
        <taxon>eudicotyledons</taxon>
        <taxon>Gunneridae</taxon>
        <taxon>Pentapetalae</taxon>
        <taxon>rosids</taxon>
        <taxon>fabids</taxon>
        <taxon>Cucurbitales</taxon>
        <taxon>Cucurbitaceae</taxon>
        <taxon>Benincaseae</taxon>
        <taxon>Cucumis</taxon>
    </lineage>
</organism>
<dbReference type="EnsemblPlants" id="MELO3C020830.2.1">
    <property type="protein sequence ID" value="MELO3C020830.2.1"/>
    <property type="gene ID" value="MELO3C020830.2"/>
</dbReference>
<protein>
    <recommendedName>
        <fullName evidence="5">Nitrate regulatory gene2 protein-like</fullName>
    </recommendedName>
</protein>
<dbReference type="PANTHER" id="PTHR21450">
    <property type="entry name" value="PROTEIN ALTERED PHOSPHATE STARVATION RESPONSE 1"/>
    <property type="match status" value="1"/>
</dbReference>
<feature type="domain" description="DUF632" evidence="2">
    <location>
        <begin position="251"/>
        <end position="574"/>
    </location>
</feature>
<evidence type="ECO:0000259" key="2">
    <source>
        <dbReference type="Pfam" id="PF04782"/>
    </source>
</evidence>
<dbReference type="Pfam" id="PF04782">
    <property type="entry name" value="DUF632"/>
    <property type="match status" value="1"/>
</dbReference>
<dbReference type="InterPro" id="IPR006868">
    <property type="entry name" value="DUF630"/>
</dbReference>
<dbReference type="Pfam" id="PF04783">
    <property type="entry name" value="DUF630"/>
    <property type="match status" value="1"/>
</dbReference>
<name>A0A9I9DMT6_CUCME</name>
<dbReference type="Gramene" id="MELO3C020830.2.1">
    <property type="protein sequence ID" value="MELO3C020830.2.1"/>
    <property type="gene ID" value="MELO3C020830.2"/>
</dbReference>
<dbReference type="AlphaFoldDB" id="A0A9I9DMT6"/>
<dbReference type="InterPro" id="IPR006867">
    <property type="entry name" value="DUF632"/>
</dbReference>
<feature type="compositionally biased region" description="Acidic residues" evidence="1">
    <location>
        <begin position="118"/>
        <end position="128"/>
    </location>
</feature>
<sequence>MGCVASKLEEEEEVVSICRERKRHLKLAVERRYALAEAHCKYCQALYAVSAAIKLFVARHSSPSPFLITFPPPSPPEKVITNPMFLQQMPSDSTHETIATCPSCISSSSTSSESSIEEREEESVEEERIEQVPPYFYMQMPPPMPSPQREFGWDFFNPFESMRTDVVGEYREDELRMVREEEGIPELEEAEVEKEDGNQRVVAVAEEENVGAFREQRNGVDVIKVGEKEDEGQLKQKGLTVIDTPVEGRELLEALQDVEDYFIRAYDSGVDVSRMLEANKIQLQSGLEEIKENSTKLIQAITWHRSVSGKPSSCKSLVASSSKGSPAWTEFKNELFDDYDVMDSGSHSSTLGRLYAWEKKLYEEVKAGDSMRKLYEKRCSRLRNQDVKGDNGVSADKTRVAVKDLYARILVAIRSAESISTRIEKLRDDELQPQIIELLKGLTRSWKIMLEVHETQKKIILEVKTYSCNSYLKFCNESHRLATLQLGAELQNWRSCFSKYVESQKAYVEALHGWLTKFVVPEVEFYSQGRASAVPYGLHGPPLLSICHNWLSSMEKLPDKPVAFALKSFAKDMKALSDKQMEEQHQKRRVESLGKELDRRILSLQKTENKFFEFNFTETKSEFEVENQNEYLTEKKDQLDLFRKKVDLEKEKHNNCIQEAQRITLNGIQTGFSTVFESLSEFSKASQKMYDHLVNYSENANKSENMNYIEGSSQTEETAFIAHNFVADVNLLAFFLHIIGKKPKKCRFGDSKWAIILHFNLFSFSQTNWPSHSLWRNVECTFHSSELSFDLVMFACSSETRGTINGSCKALSSCMRFDSIIVVGHVKTESETSKKTKDIHVASFIIISPLCNAS</sequence>
<feature type="region of interest" description="Disordered" evidence="1">
    <location>
        <begin position="103"/>
        <end position="128"/>
    </location>
</feature>
<feature type="compositionally biased region" description="Low complexity" evidence="1">
    <location>
        <begin position="103"/>
        <end position="114"/>
    </location>
</feature>